<dbReference type="EC" id="2.7.7.13" evidence="2"/>
<dbReference type="InterPro" id="IPR054566">
    <property type="entry name" value="ManC/GMP-like_b-helix"/>
</dbReference>
<dbReference type="SUPFAM" id="SSF159283">
    <property type="entry name" value="Guanosine diphospho-D-mannose pyrophosphorylase/mannose-6-phosphate isomerase linker domain"/>
    <property type="match status" value="1"/>
</dbReference>
<keyword evidence="6" id="KW-0342">GTP-binding</keyword>
<evidence type="ECO:0000256" key="8">
    <source>
        <dbReference type="RuleBase" id="RU004190"/>
    </source>
</evidence>
<comment type="similarity">
    <text evidence="1 8">Belongs to the mannose-6-phosphate isomerase type 2 family.</text>
</comment>
<evidence type="ECO:0000256" key="1">
    <source>
        <dbReference type="ARBA" id="ARBA00006115"/>
    </source>
</evidence>
<organism evidence="11 12">
    <name type="scientific">Caldicoprobacter faecalis</name>
    <dbReference type="NCBI Taxonomy" id="937334"/>
    <lineage>
        <taxon>Bacteria</taxon>
        <taxon>Bacillati</taxon>
        <taxon>Bacillota</taxon>
        <taxon>Clostridia</taxon>
        <taxon>Caldicoprobacterales</taxon>
        <taxon>Caldicoprobacteraceae</taxon>
        <taxon>Caldicoprobacter</taxon>
    </lineage>
</organism>
<dbReference type="RefSeq" id="WP_092282631.1">
    <property type="nucleotide sequence ID" value="NZ_FOXR01000029.1"/>
</dbReference>
<dbReference type="InterPro" id="IPR005835">
    <property type="entry name" value="NTP_transferase_dom"/>
</dbReference>
<dbReference type="PANTHER" id="PTHR46390">
    <property type="entry name" value="MANNOSE-1-PHOSPHATE GUANYLYLTRANSFERASE"/>
    <property type="match status" value="1"/>
</dbReference>
<dbReference type="GO" id="GO:0009298">
    <property type="term" value="P:GDP-mannose biosynthetic process"/>
    <property type="evidence" value="ECO:0007669"/>
    <property type="project" value="TreeGrafter"/>
</dbReference>
<evidence type="ECO:0000256" key="7">
    <source>
        <dbReference type="ARBA" id="ARBA00047343"/>
    </source>
</evidence>
<dbReference type="GO" id="GO:0000271">
    <property type="term" value="P:polysaccharide biosynthetic process"/>
    <property type="evidence" value="ECO:0007669"/>
    <property type="project" value="InterPro"/>
</dbReference>
<evidence type="ECO:0000259" key="9">
    <source>
        <dbReference type="Pfam" id="PF00483"/>
    </source>
</evidence>
<evidence type="ECO:0000256" key="4">
    <source>
        <dbReference type="ARBA" id="ARBA00022695"/>
    </source>
</evidence>
<dbReference type="CDD" id="cd02509">
    <property type="entry name" value="GDP-M1P_Guanylyltransferase"/>
    <property type="match status" value="1"/>
</dbReference>
<keyword evidence="5" id="KW-0547">Nucleotide-binding</keyword>
<dbReference type="InterPro" id="IPR006375">
    <property type="entry name" value="Man1P_GuaTrfase/Man6P_Isoase"/>
</dbReference>
<name>A0A1I5XPC8_9FIRM</name>
<evidence type="ECO:0000256" key="5">
    <source>
        <dbReference type="ARBA" id="ARBA00022741"/>
    </source>
</evidence>
<dbReference type="PANTHER" id="PTHR46390:SF1">
    <property type="entry name" value="MANNOSE-1-PHOSPHATE GUANYLYLTRANSFERASE"/>
    <property type="match status" value="1"/>
</dbReference>
<comment type="catalytic activity">
    <reaction evidence="7">
        <text>alpha-D-mannose 1-phosphate + GTP + H(+) = GDP-alpha-D-mannose + diphosphate</text>
        <dbReference type="Rhea" id="RHEA:15229"/>
        <dbReference type="ChEBI" id="CHEBI:15378"/>
        <dbReference type="ChEBI" id="CHEBI:33019"/>
        <dbReference type="ChEBI" id="CHEBI:37565"/>
        <dbReference type="ChEBI" id="CHEBI:57527"/>
        <dbReference type="ChEBI" id="CHEBI:58409"/>
        <dbReference type="EC" id="2.7.7.13"/>
    </reaction>
</comment>
<evidence type="ECO:0000256" key="2">
    <source>
        <dbReference type="ARBA" id="ARBA00012387"/>
    </source>
</evidence>
<dbReference type="Pfam" id="PF22640">
    <property type="entry name" value="ManC_GMP_beta-helix"/>
    <property type="match status" value="1"/>
</dbReference>
<evidence type="ECO:0000259" key="10">
    <source>
        <dbReference type="Pfam" id="PF22640"/>
    </source>
</evidence>
<dbReference type="SUPFAM" id="SSF53448">
    <property type="entry name" value="Nucleotide-diphospho-sugar transferases"/>
    <property type="match status" value="1"/>
</dbReference>
<dbReference type="Gene3D" id="3.90.550.10">
    <property type="entry name" value="Spore Coat Polysaccharide Biosynthesis Protein SpsA, Chain A"/>
    <property type="match status" value="1"/>
</dbReference>
<evidence type="ECO:0000313" key="11">
    <source>
        <dbReference type="EMBL" id="SFQ33794.1"/>
    </source>
</evidence>
<dbReference type="InterPro" id="IPR029044">
    <property type="entry name" value="Nucleotide-diphossugar_trans"/>
</dbReference>
<evidence type="ECO:0000313" key="12">
    <source>
        <dbReference type="Proteomes" id="UP000198577"/>
    </source>
</evidence>
<proteinExistence type="inferred from homology"/>
<dbReference type="GO" id="GO:0005525">
    <property type="term" value="F:GTP binding"/>
    <property type="evidence" value="ECO:0007669"/>
    <property type="project" value="UniProtKB-KW"/>
</dbReference>
<keyword evidence="3 11" id="KW-0808">Transferase</keyword>
<dbReference type="EMBL" id="FOXR01000029">
    <property type="protein sequence ID" value="SFQ33794.1"/>
    <property type="molecule type" value="Genomic_DNA"/>
</dbReference>
<feature type="domain" description="Nucleotidyl transferase" evidence="9">
    <location>
        <begin position="4"/>
        <end position="287"/>
    </location>
</feature>
<dbReference type="NCBIfam" id="TIGR01479">
    <property type="entry name" value="GMP_PMI"/>
    <property type="match status" value="1"/>
</dbReference>
<keyword evidence="12" id="KW-1185">Reference proteome</keyword>
<feature type="domain" description="MannoseP isomerase/GMP-like beta-helix" evidence="10">
    <location>
        <begin position="295"/>
        <end position="349"/>
    </location>
</feature>
<gene>
    <name evidence="11" type="ORF">SAMN05444406_1297</name>
</gene>
<dbReference type="Pfam" id="PF00483">
    <property type="entry name" value="NTP_transferase"/>
    <property type="match status" value="1"/>
</dbReference>
<dbReference type="OrthoDB" id="9806359at2"/>
<dbReference type="AlphaFoldDB" id="A0A1I5XPC8"/>
<evidence type="ECO:0000256" key="6">
    <source>
        <dbReference type="ARBA" id="ARBA00023134"/>
    </source>
</evidence>
<evidence type="ECO:0000256" key="3">
    <source>
        <dbReference type="ARBA" id="ARBA00022679"/>
    </source>
</evidence>
<dbReference type="InterPro" id="IPR049577">
    <property type="entry name" value="GMPP_N"/>
</dbReference>
<dbReference type="GO" id="GO:0004475">
    <property type="term" value="F:mannose-1-phosphate guanylyltransferase (GTP) activity"/>
    <property type="evidence" value="ECO:0007669"/>
    <property type="project" value="UniProtKB-EC"/>
</dbReference>
<reference evidence="11 12" key="1">
    <citation type="submission" date="2016-10" db="EMBL/GenBank/DDBJ databases">
        <authorList>
            <person name="de Groot N.N."/>
        </authorList>
    </citation>
    <scope>NUCLEOTIDE SEQUENCE [LARGE SCALE GENOMIC DNA]</scope>
    <source>
        <strain evidence="11 12">DSM 20678</strain>
    </source>
</reference>
<keyword evidence="4 11" id="KW-0548">Nucleotidyltransferase</keyword>
<dbReference type="InterPro" id="IPR051161">
    <property type="entry name" value="Mannose-6P_isomerase_type2"/>
</dbReference>
<protein>
    <recommendedName>
        <fullName evidence="2">mannose-1-phosphate guanylyltransferase</fullName>
        <ecNumber evidence="2">2.7.7.13</ecNumber>
    </recommendedName>
</protein>
<sequence>MITGIIMAGGRGERFWPKSRMKMPKQFLNLFGEKTMIQQTVDRLTKIMPLENIFVVTNIDFVELVSQQIPNLPRENILIEPMSKNTAACIGIAALRTEKIDRDSIMVVVPSDHVIKDEEKYIEALETAIQEAEKGDNLVIIGIKPTRPETGYGYINFDENTKKVVNKNCVYKVERFVEKPDYSTAIKYIRSGNYLWNSGMFIWKTSSILSAMKKYMPDLYNSLERIREHIDSNDMEKVLYEEYSQLESISIDYGIMEKAKNVYVVLGDFGWDDVGSWLAIERIYQKDEYDNVIKGNVFKVDTRNCIIMGENRLVAVVGVENLIVVDTEDVVFVCAKDKVQNMKDILSQLKEEGKYV</sequence>
<dbReference type="STRING" id="937334.SAMN05444406_1297"/>
<dbReference type="FunFam" id="3.90.550.10:FF:000046">
    <property type="entry name" value="Mannose-1-phosphate guanylyltransferase (GDP)"/>
    <property type="match status" value="1"/>
</dbReference>
<accession>A0A1I5XPC8</accession>
<dbReference type="Proteomes" id="UP000198577">
    <property type="component" value="Unassembled WGS sequence"/>
</dbReference>